<comment type="caution">
    <text evidence="12">The sequence shown here is derived from an EMBL/GenBank/DDBJ whole genome shotgun (WGS) entry which is preliminary data.</text>
</comment>
<dbReference type="Proteomes" id="UP000037122">
    <property type="component" value="Unassembled WGS sequence"/>
</dbReference>
<dbReference type="VEuPathDB" id="FungiDB:B9J08_000930"/>
<evidence type="ECO:0000256" key="10">
    <source>
        <dbReference type="RuleBase" id="RU000488"/>
    </source>
</evidence>
<evidence type="ECO:0000256" key="4">
    <source>
        <dbReference type="ARBA" id="ARBA00022692"/>
    </source>
</evidence>
<dbReference type="VEuPathDB" id="FungiDB:QG37_02909"/>
<keyword evidence="8 9" id="KW-0472">Membrane</keyword>
<feature type="transmembrane region" description="Helical" evidence="11">
    <location>
        <begin position="247"/>
        <end position="267"/>
    </location>
</feature>
<protein>
    <recommendedName>
        <fullName evidence="14">Mitochondrial carrier protein</fullName>
    </recommendedName>
</protein>
<dbReference type="VEuPathDB" id="FungiDB:CJI96_0003169"/>
<evidence type="ECO:0000313" key="12">
    <source>
        <dbReference type="EMBL" id="KND99970.1"/>
    </source>
</evidence>
<evidence type="ECO:0000313" key="13">
    <source>
        <dbReference type="Proteomes" id="UP000037122"/>
    </source>
</evidence>
<evidence type="ECO:0000256" key="7">
    <source>
        <dbReference type="ARBA" id="ARBA00023128"/>
    </source>
</evidence>
<dbReference type="InterPro" id="IPR023395">
    <property type="entry name" value="MCP_dom_sf"/>
</dbReference>
<dbReference type="PANTHER" id="PTHR45624">
    <property type="entry name" value="MITOCHONDRIAL BASIC AMINO ACIDS TRANSPORTER-RELATED"/>
    <property type="match status" value="1"/>
</dbReference>
<dbReference type="AlphaFoldDB" id="A0A0L0P1S3"/>
<dbReference type="GO" id="GO:0022857">
    <property type="term" value="F:transmembrane transporter activity"/>
    <property type="evidence" value="ECO:0007669"/>
    <property type="project" value="TreeGrafter"/>
</dbReference>
<feature type="transmembrane region" description="Helical" evidence="11">
    <location>
        <begin position="305"/>
        <end position="327"/>
    </location>
</feature>
<evidence type="ECO:0000256" key="3">
    <source>
        <dbReference type="ARBA" id="ARBA00022448"/>
    </source>
</evidence>
<evidence type="ECO:0000256" key="6">
    <source>
        <dbReference type="ARBA" id="ARBA00022989"/>
    </source>
</evidence>
<evidence type="ECO:0008006" key="14">
    <source>
        <dbReference type="Google" id="ProtNLM"/>
    </source>
</evidence>
<keyword evidence="3 10" id="KW-0813">Transport</keyword>
<feature type="repeat" description="Solcar" evidence="9">
    <location>
        <begin position="34"/>
        <end position="113"/>
    </location>
</feature>
<dbReference type="VEuPathDB" id="FungiDB:CJJ09_002889"/>
<dbReference type="EMBL" id="LGST01000020">
    <property type="protein sequence ID" value="KND99970.1"/>
    <property type="molecule type" value="Genomic_DNA"/>
</dbReference>
<evidence type="ECO:0000256" key="2">
    <source>
        <dbReference type="ARBA" id="ARBA00006375"/>
    </source>
</evidence>
<dbReference type="InterPro" id="IPR018108">
    <property type="entry name" value="MCP_transmembrane"/>
</dbReference>
<dbReference type="VEuPathDB" id="FungiDB:CJJ07_000633"/>
<dbReference type="PANTHER" id="PTHR45624:SF9">
    <property type="entry name" value="CARRIER PROTEIN, PUTATIVE (AFU_ORTHOLOGUE AFUA_4G06390)-RELATED"/>
    <property type="match status" value="1"/>
</dbReference>
<proteinExistence type="inferred from homology"/>
<dbReference type="SUPFAM" id="SSF103506">
    <property type="entry name" value="Mitochondrial carrier"/>
    <property type="match status" value="1"/>
</dbReference>
<comment type="subcellular location">
    <subcellularLocation>
        <location evidence="1">Mitochondrion membrane</location>
        <topology evidence="1">Multi-pass membrane protein</topology>
    </subcellularLocation>
</comment>
<keyword evidence="5" id="KW-0677">Repeat</keyword>
<organism evidence="12 13">
    <name type="scientific">Candidozyma auris</name>
    <name type="common">Yeast</name>
    <name type="synonym">Candida auris</name>
    <dbReference type="NCBI Taxonomy" id="498019"/>
    <lineage>
        <taxon>Eukaryota</taxon>
        <taxon>Fungi</taxon>
        <taxon>Dikarya</taxon>
        <taxon>Ascomycota</taxon>
        <taxon>Saccharomycotina</taxon>
        <taxon>Pichiomycetes</taxon>
        <taxon>Metschnikowiaceae</taxon>
        <taxon>Candidozyma</taxon>
    </lineage>
</organism>
<feature type="repeat" description="Solcar" evidence="9">
    <location>
        <begin position="133"/>
        <end position="232"/>
    </location>
</feature>
<dbReference type="Gene3D" id="1.50.40.10">
    <property type="entry name" value="Mitochondrial carrier domain"/>
    <property type="match status" value="1"/>
</dbReference>
<accession>A0A0L0P1S3</accession>
<evidence type="ECO:0000256" key="1">
    <source>
        <dbReference type="ARBA" id="ARBA00004225"/>
    </source>
</evidence>
<dbReference type="GO" id="GO:0031966">
    <property type="term" value="C:mitochondrial membrane"/>
    <property type="evidence" value="ECO:0007669"/>
    <property type="project" value="UniProtKB-SubCell"/>
</dbReference>
<evidence type="ECO:0000256" key="9">
    <source>
        <dbReference type="PROSITE-ProRule" id="PRU00282"/>
    </source>
</evidence>
<keyword evidence="6 11" id="KW-1133">Transmembrane helix</keyword>
<evidence type="ECO:0000256" key="8">
    <source>
        <dbReference type="ARBA" id="ARBA00023136"/>
    </source>
</evidence>
<keyword evidence="4 9" id="KW-0812">Transmembrane</keyword>
<dbReference type="InterPro" id="IPR050567">
    <property type="entry name" value="Mitochondrial_Carrier"/>
</dbReference>
<sequence length="335" mass="37047">MEKTNPKGSIPAITGEIDHSKAIRVFPLALLPYKSTILAYTTSFISTTIGFPFDTVKTRMQTYKRFASYSDCVLSTLKHEGIRGFFRGIMAPLISTSFLRSLSVTIFTTSKPYCYEALYGWRDESDTGHPFIRNFPVCFAAGAAAGCGVSLFACPFEFTKVYSQIASLAHKLASIDIQKKGSSPHVGTYETVRSILRYNGVGGLYSGYKYHLARDALGSGVYFAVYESIKWATNALINSDPSKSSPISIMIAGGMSGVLCWTAIFPFDTTKSLIQKDIVTNILRKQVGLEPLPKKDRKIVFGTRVYRGLGISMVRSFLVNMVFFTTFEFGMKHLA</sequence>
<name>A0A0L0P1S3_CANAR</name>
<evidence type="ECO:0000256" key="5">
    <source>
        <dbReference type="ARBA" id="ARBA00022737"/>
    </source>
</evidence>
<dbReference type="VEuPathDB" id="FungiDB:CJI97_000948"/>
<dbReference type="Pfam" id="PF00153">
    <property type="entry name" value="Mito_carr"/>
    <property type="match status" value="3"/>
</dbReference>
<reference evidence="13" key="1">
    <citation type="journal article" date="2015" name="BMC Genomics">
        <title>Draft genome of a commonly misdiagnosed multidrug resistant pathogen Candida auris.</title>
        <authorList>
            <person name="Chatterjee S."/>
            <person name="Alampalli S.V."/>
            <person name="Nageshan R.K."/>
            <person name="Chettiar S.T."/>
            <person name="Joshi S."/>
            <person name="Tatu U.S."/>
        </authorList>
    </citation>
    <scope>NUCLEOTIDE SEQUENCE [LARGE SCALE GENOMIC DNA]</scope>
    <source>
        <strain evidence="13">6684</strain>
    </source>
</reference>
<comment type="similarity">
    <text evidence="2 10">Belongs to the mitochondrial carrier (TC 2.A.29) family.</text>
</comment>
<gene>
    <name evidence="12" type="ORF">QG37_02909</name>
</gene>
<evidence type="ECO:0000256" key="11">
    <source>
        <dbReference type="SAM" id="Phobius"/>
    </source>
</evidence>
<dbReference type="PROSITE" id="PS50920">
    <property type="entry name" value="SOLCAR"/>
    <property type="match status" value="2"/>
</dbReference>
<keyword evidence="7" id="KW-0496">Mitochondrion</keyword>